<reference evidence="4" key="1">
    <citation type="submission" date="2016-10" db="EMBL/GenBank/DDBJ databases">
        <authorList>
            <person name="Varghese N."/>
            <person name="Submissions S."/>
        </authorList>
    </citation>
    <scope>NUCLEOTIDE SEQUENCE [LARGE SCALE GENOMIC DNA]</scope>
    <source>
        <strain evidence="4">CGMCC 1.6474</strain>
    </source>
</reference>
<dbReference type="RefSeq" id="WP_091943906.1">
    <property type="nucleotide sequence ID" value="NZ_FOSV01000005.1"/>
</dbReference>
<feature type="region of interest" description="Disordered" evidence="1">
    <location>
        <begin position="328"/>
        <end position="350"/>
    </location>
</feature>
<proteinExistence type="predicted"/>
<keyword evidence="2" id="KW-0812">Transmembrane</keyword>
<evidence type="ECO:0000256" key="1">
    <source>
        <dbReference type="SAM" id="MobiDB-lite"/>
    </source>
</evidence>
<dbReference type="EMBL" id="FOSV01000005">
    <property type="protein sequence ID" value="SFK84985.1"/>
    <property type="molecule type" value="Genomic_DNA"/>
</dbReference>
<accession>A0A1I4CVR3</accession>
<keyword evidence="4" id="KW-1185">Reference proteome</keyword>
<keyword evidence="2" id="KW-1133">Transmembrane helix</keyword>
<dbReference type="AlphaFoldDB" id="A0A1I4CVR3"/>
<dbReference type="STRING" id="414703.SAMN04488125_10531"/>
<feature type="transmembrane region" description="Helical" evidence="2">
    <location>
        <begin position="226"/>
        <end position="248"/>
    </location>
</feature>
<sequence>MSLAEYQSLDVSTDGALARDLGARLDAEAEQTLLSLSAPQGASAECPALLTSAMQTWYQQHVSSARQSALGEVRRAFAEVKTSSGNEGFLVEAEKDRIEQSKQAHLATERANFFQRKEIIDLNSEIGRLHTEYERKRAEHGRDAQAWRPGFYFLGLFLFVMAEYPVNLSAFLKIDFLTPAFATISVTLIAFGLAFSSHLIGQVIRQWNERFGDNVTGRLKAESLRLLGVGVMLLVIGAAAIVFSRSYLVAEAVARSEALGEEGASTVSIYGLALIMNVFVYAIGLAWAIVFHDPVPSFMEERHRLEVLRARLRKRYRTLLEPKQRQRIEEAQRARDQADRREADQAKSLPNHTRYRAGFEEVRKLDARVLALLENYRSRLLVQARQRGIHTRFVYEDLTSGDVDTTRELDGEAYLRQRLHLGYV</sequence>
<evidence type="ECO:0000313" key="3">
    <source>
        <dbReference type="EMBL" id="SFK84985.1"/>
    </source>
</evidence>
<feature type="transmembrane region" description="Helical" evidence="2">
    <location>
        <begin position="146"/>
        <end position="164"/>
    </location>
</feature>
<name>A0A1I4CVR3_9HYPH</name>
<feature type="transmembrane region" description="Helical" evidence="2">
    <location>
        <begin position="176"/>
        <end position="200"/>
    </location>
</feature>
<protein>
    <submittedName>
        <fullName evidence="3">Uncharacterized protein</fullName>
    </submittedName>
</protein>
<dbReference type="Proteomes" id="UP000198804">
    <property type="component" value="Unassembled WGS sequence"/>
</dbReference>
<gene>
    <name evidence="3" type="ORF">SAMN04488125_10531</name>
</gene>
<dbReference type="OrthoDB" id="7990699at2"/>
<feature type="compositionally biased region" description="Basic and acidic residues" evidence="1">
    <location>
        <begin position="328"/>
        <end position="345"/>
    </location>
</feature>
<evidence type="ECO:0000313" key="4">
    <source>
        <dbReference type="Proteomes" id="UP000198804"/>
    </source>
</evidence>
<keyword evidence="2" id="KW-0472">Membrane</keyword>
<organism evidence="3 4">
    <name type="scientific">Methylorubrum salsuginis</name>
    <dbReference type="NCBI Taxonomy" id="414703"/>
    <lineage>
        <taxon>Bacteria</taxon>
        <taxon>Pseudomonadati</taxon>
        <taxon>Pseudomonadota</taxon>
        <taxon>Alphaproteobacteria</taxon>
        <taxon>Hyphomicrobiales</taxon>
        <taxon>Methylobacteriaceae</taxon>
        <taxon>Methylorubrum</taxon>
    </lineage>
</organism>
<feature type="transmembrane region" description="Helical" evidence="2">
    <location>
        <begin position="268"/>
        <end position="290"/>
    </location>
</feature>
<evidence type="ECO:0000256" key="2">
    <source>
        <dbReference type="SAM" id="Phobius"/>
    </source>
</evidence>